<evidence type="ECO:0000256" key="5">
    <source>
        <dbReference type="SAM" id="SignalP"/>
    </source>
</evidence>
<comment type="similarity">
    <text evidence="1">Belongs to the peptidase C40 family.</text>
</comment>
<feature type="chain" id="PRO_5046011251" evidence="5">
    <location>
        <begin position="25"/>
        <end position="343"/>
    </location>
</feature>
<dbReference type="Gene3D" id="3.90.1720.10">
    <property type="entry name" value="endopeptidase domain like (from Nostoc punctiforme)"/>
    <property type="match status" value="1"/>
</dbReference>
<feature type="domain" description="SH3b" evidence="6">
    <location>
        <begin position="146"/>
        <end position="212"/>
    </location>
</feature>
<feature type="domain" description="NlpC/P60" evidence="7">
    <location>
        <begin position="219"/>
        <end position="343"/>
    </location>
</feature>
<comment type="caution">
    <text evidence="8">The sequence shown here is derived from an EMBL/GenBank/DDBJ whole genome shotgun (WGS) entry which is preliminary data.</text>
</comment>
<name>A0ABX2DP78_9BACL</name>
<dbReference type="InterPro" id="IPR038765">
    <property type="entry name" value="Papain-like_cys_pep_sf"/>
</dbReference>
<evidence type="ECO:0000313" key="8">
    <source>
        <dbReference type="EMBL" id="NQX46417.1"/>
    </source>
</evidence>
<keyword evidence="9" id="KW-1185">Reference proteome</keyword>
<accession>A0ABX2DP78</accession>
<reference evidence="8 9" key="1">
    <citation type="submission" date="2020-05" db="EMBL/GenBank/DDBJ databases">
        <title>Paenibacillus glebae, sp. nov., Paenibacillus humi sp. nov., Paenibacillus pedi sp. nov., Paenibacillus terrestris sp. nov. and Paenibacillus terricola sp. nov., isolated from a forest top soil sample.</title>
        <authorList>
            <person name="Qi S."/>
            <person name="Carlier A."/>
            <person name="Cnockaert M."/>
            <person name="Vandamme P."/>
        </authorList>
    </citation>
    <scope>NUCLEOTIDE SEQUENCE [LARGE SCALE GENOMIC DNA]</scope>
    <source>
        <strain evidence="8 9">LMG 29502</strain>
    </source>
</reference>
<dbReference type="SUPFAM" id="SSF55383">
    <property type="entry name" value="Copper amine oxidase, domain N"/>
    <property type="match status" value="1"/>
</dbReference>
<dbReference type="PANTHER" id="PTHR47053">
    <property type="entry name" value="MUREIN DD-ENDOPEPTIDASE MEPH-RELATED"/>
    <property type="match status" value="1"/>
</dbReference>
<dbReference type="InterPro" id="IPR000064">
    <property type="entry name" value="NLP_P60_dom"/>
</dbReference>
<keyword evidence="2" id="KW-0645">Protease</keyword>
<dbReference type="InterPro" id="IPR012854">
    <property type="entry name" value="Cu_amine_oxidase-like_N"/>
</dbReference>
<organism evidence="8 9">
    <name type="scientific">Paenibacillus tritici</name>
    <dbReference type="NCBI Taxonomy" id="1873425"/>
    <lineage>
        <taxon>Bacteria</taxon>
        <taxon>Bacillati</taxon>
        <taxon>Bacillota</taxon>
        <taxon>Bacilli</taxon>
        <taxon>Bacillales</taxon>
        <taxon>Paenibacillaceae</taxon>
        <taxon>Paenibacillus</taxon>
    </lineage>
</organism>
<dbReference type="EMBL" id="JABMKX010000007">
    <property type="protein sequence ID" value="NQX46417.1"/>
    <property type="molecule type" value="Genomic_DNA"/>
</dbReference>
<gene>
    <name evidence="8" type="ORF">HQN87_13830</name>
</gene>
<evidence type="ECO:0000256" key="1">
    <source>
        <dbReference type="ARBA" id="ARBA00007074"/>
    </source>
</evidence>
<dbReference type="Gene3D" id="2.30.30.40">
    <property type="entry name" value="SH3 Domains"/>
    <property type="match status" value="1"/>
</dbReference>
<dbReference type="RefSeq" id="WP_173133983.1">
    <property type="nucleotide sequence ID" value="NZ_JABMKX010000007.1"/>
</dbReference>
<dbReference type="Pfam" id="PF07833">
    <property type="entry name" value="Cu_amine_oxidN1"/>
    <property type="match status" value="1"/>
</dbReference>
<dbReference type="InterPro" id="IPR036582">
    <property type="entry name" value="Mao_N_sf"/>
</dbReference>
<dbReference type="SUPFAM" id="SSF54001">
    <property type="entry name" value="Cysteine proteinases"/>
    <property type="match status" value="1"/>
</dbReference>
<keyword evidence="5" id="KW-0732">Signal</keyword>
<evidence type="ECO:0000256" key="2">
    <source>
        <dbReference type="ARBA" id="ARBA00022670"/>
    </source>
</evidence>
<keyword evidence="4" id="KW-0788">Thiol protease</keyword>
<sequence>MTTRRTMLLSLLGLALLYPASVHADAALAPKPISIYLDGQQLQPEARPLNISGTVLVPMRGLFEAQGAELSWNNISKTVNAVKGGTTLTYTLGSSTALLNGRTVDLAVPGQLSQGYSMVPLRFISEALGSLVTWEPASGSVLISSAAYDTSVTWGVNLRSSPDAGSEAASLGLLPAGSKVHVIREVGALWLEVRTTDNLTGYVSSKPKFTNYRSPSLLQKQGEALIATGKQYLNAPYVFGASPEQTDTFDCSSFVKRVYADTLSVELPRVSYDQALEGRKVSLDELRTGDLLFFTARGLDIGHVAIYAGNNRILHTYSKEQGVHMENFSSSWQKRFVTARRIL</sequence>
<dbReference type="PROSITE" id="PS51935">
    <property type="entry name" value="NLPC_P60"/>
    <property type="match status" value="1"/>
</dbReference>
<dbReference type="Gene3D" id="3.30.457.10">
    <property type="entry name" value="Copper amine oxidase-like, N-terminal domain"/>
    <property type="match status" value="1"/>
</dbReference>
<evidence type="ECO:0000259" key="6">
    <source>
        <dbReference type="PROSITE" id="PS51781"/>
    </source>
</evidence>
<evidence type="ECO:0000256" key="3">
    <source>
        <dbReference type="ARBA" id="ARBA00022801"/>
    </source>
</evidence>
<evidence type="ECO:0000259" key="7">
    <source>
        <dbReference type="PROSITE" id="PS51935"/>
    </source>
</evidence>
<dbReference type="PROSITE" id="PS51781">
    <property type="entry name" value="SH3B"/>
    <property type="match status" value="1"/>
</dbReference>
<dbReference type="Proteomes" id="UP000711047">
    <property type="component" value="Unassembled WGS sequence"/>
</dbReference>
<dbReference type="InterPro" id="IPR003646">
    <property type="entry name" value="SH3-like_bac-type"/>
</dbReference>
<evidence type="ECO:0000313" key="9">
    <source>
        <dbReference type="Proteomes" id="UP000711047"/>
    </source>
</evidence>
<dbReference type="InterPro" id="IPR051202">
    <property type="entry name" value="Peptidase_C40"/>
</dbReference>
<proteinExistence type="inferred from homology"/>
<protein>
    <submittedName>
        <fullName evidence="8">C40 family peptidase</fullName>
    </submittedName>
</protein>
<feature type="signal peptide" evidence="5">
    <location>
        <begin position="1"/>
        <end position="24"/>
    </location>
</feature>
<keyword evidence="3" id="KW-0378">Hydrolase</keyword>
<dbReference type="PANTHER" id="PTHR47053:SF1">
    <property type="entry name" value="MUREIN DD-ENDOPEPTIDASE MEPH-RELATED"/>
    <property type="match status" value="1"/>
</dbReference>
<dbReference type="Pfam" id="PF00877">
    <property type="entry name" value="NLPC_P60"/>
    <property type="match status" value="1"/>
</dbReference>
<dbReference type="Pfam" id="PF08239">
    <property type="entry name" value="SH3_3"/>
    <property type="match status" value="1"/>
</dbReference>
<evidence type="ECO:0000256" key="4">
    <source>
        <dbReference type="ARBA" id="ARBA00022807"/>
    </source>
</evidence>